<keyword evidence="2" id="KW-0732">Signal</keyword>
<accession>A0A9D1IME4</accession>
<dbReference type="GO" id="GO:0005829">
    <property type="term" value="C:cytosol"/>
    <property type="evidence" value="ECO:0007669"/>
    <property type="project" value="TreeGrafter"/>
</dbReference>
<feature type="coiled-coil region" evidence="3">
    <location>
        <begin position="105"/>
        <end position="136"/>
    </location>
</feature>
<dbReference type="Proteomes" id="UP000824076">
    <property type="component" value="Unassembled WGS sequence"/>
</dbReference>
<name>A0A9D1IME4_9BACT</name>
<dbReference type="Gene3D" id="3.30.910.20">
    <property type="entry name" value="Skp domain"/>
    <property type="match status" value="1"/>
</dbReference>
<dbReference type="AlphaFoldDB" id="A0A9D1IME4"/>
<dbReference type="SMART" id="SM00935">
    <property type="entry name" value="OmpH"/>
    <property type="match status" value="1"/>
</dbReference>
<evidence type="ECO:0000256" key="2">
    <source>
        <dbReference type="ARBA" id="ARBA00022729"/>
    </source>
</evidence>
<dbReference type="EMBL" id="DVMS01000174">
    <property type="protein sequence ID" value="HIU39231.1"/>
    <property type="molecule type" value="Genomic_DNA"/>
</dbReference>
<keyword evidence="3" id="KW-0175">Coiled coil</keyword>
<evidence type="ECO:0000256" key="1">
    <source>
        <dbReference type="ARBA" id="ARBA00009091"/>
    </source>
</evidence>
<gene>
    <name evidence="4" type="ORF">IAD18_06160</name>
</gene>
<dbReference type="PANTHER" id="PTHR35089">
    <property type="entry name" value="CHAPERONE PROTEIN SKP"/>
    <property type="match status" value="1"/>
</dbReference>
<proteinExistence type="inferred from homology"/>
<comment type="caution">
    <text evidence="4">The sequence shown here is derived from an EMBL/GenBank/DDBJ whole genome shotgun (WGS) entry which is preliminary data.</text>
</comment>
<protein>
    <submittedName>
        <fullName evidence="4">OmpH family outer membrane protein</fullName>
    </submittedName>
</protein>
<dbReference type="PANTHER" id="PTHR35089:SF1">
    <property type="entry name" value="CHAPERONE PROTEIN SKP"/>
    <property type="match status" value="1"/>
</dbReference>
<dbReference type="Pfam" id="PF03938">
    <property type="entry name" value="OmpH"/>
    <property type="match status" value="1"/>
</dbReference>
<evidence type="ECO:0000256" key="3">
    <source>
        <dbReference type="SAM" id="Coils"/>
    </source>
</evidence>
<organism evidence="4 5">
    <name type="scientific">Candidatus Limisoma intestinavium</name>
    <dbReference type="NCBI Taxonomy" id="2840856"/>
    <lineage>
        <taxon>Bacteria</taxon>
        <taxon>Pseudomonadati</taxon>
        <taxon>Bacteroidota</taxon>
        <taxon>Bacteroidia</taxon>
        <taxon>Bacteroidales</taxon>
        <taxon>Candidatus Limisoma</taxon>
    </lineage>
</organism>
<dbReference type="GO" id="GO:0051082">
    <property type="term" value="F:unfolded protein binding"/>
    <property type="evidence" value="ECO:0007669"/>
    <property type="project" value="InterPro"/>
</dbReference>
<dbReference type="InterPro" id="IPR024930">
    <property type="entry name" value="Skp_dom_sf"/>
</dbReference>
<dbReference type="SUPFAM" id="SSF111384">
    <property type="entry name" value="OmpH-like"/>
    <property type="match status" value="1"/>
</dbReference>
<comment type="similarity">
    <text evidence="1">Belongs to the Skp family.</text>
</comment>
<evidence type="ECO:0000313" key="5">
    <source>
        <dbReference type="Proteomes" id="UP000824076"/>
    </source>
</evidence>
<dbReference type="InterPro" id="IPR005632">
    <property type="entry name" value="Chaperone_Skp"/>
</dbReference>
<evidence type="ECO:0000313" key="4">
    <source>
        <dbReference type="EMBL" id="HIU39231.1"/>
    </source>
</evidence>
<sequence>MKAIKVIKFTPLVVGALLLCQCSNEEKEKKASAPAMIPTEVKMAYIDSDSLFTKYNFAKDVNEASQRANTKFESARQQKASEIQRFAAEMDKKAQNNGYLTEESFRADQQKLQQMNNDAERYMANLQNQLSNEMALNTKQLNDSIDKCVSEYAKQKGISVVLDKKTSWYIDNIPNITDDIVKILNERYNKVEKK</sequence>
<reference evidence="4" key="1">
    <citation type="submission" date="2020-10" db="EMBL/GenBank/DDBJ databases">
        <authorList>
            <person name="Gilroy R."/>
        </authorList>
    </citation>
    <scope>NUCLEOTIDE SEQUENCE</scope>
    <source>
        <strain evidence="4">17073</strain>
    </source>
</reference>
<dbReference type="GO" id="GO:0050821">
    <property type="term" value="P:protein stabilization"/>
    <property type="evidence" value="ECO:0007669"/>
    <property type="project" value="TreeGrafter"/>
</dbReference>
<reference evidence="4" key="2">
    <citation type="journal article" date="2021" name="PeerJ">
        <title>Extensive microbial diversity within the chicken gut microbiome revealed by metagenomics and culture.</title>
        <authorList>
            <person name="Gilroy R."/>
            <person name="Ravi A."/>
            <person name="Getino M."/>
            <person name="Pursley I."/>
            <person name="Horton D.L."/>
            <person name="Alikhan N.F."/>
            <person name="Baker D."/>
            <person name="Gharbi K."/>
            <person name="Hall N."/>
            <person name="Watson M."/>
            <person name="Adriaenssens E.M."/>
            <person name="Foster-Nyarko E."/>
            <person name="Jarju S."/>
            <person name="Secka A."/>
            <person name="Antonio M."/>
            <person name="Oren A."/>
            <person name="Chaudhuri R.R."/>
            <person name="La Ragione R."/>
            <person name="Hildebrand F."/>
            <person name="Pallen M.J."/>
        </authorList>
    </citation>
    <scope>NUCLEOTIDE SEQUENCE</scope>
    <source>
        <strain evidence="4">17073</strain>
    </source>
</reference>